<reference evidence="2" key="1">
    <citation type="submission" date="2018-05" db="EMBL/GenBank/DDBJ databases">
        <title>Zavarzinia sp. HR-AS.</title>
        <authorList>
            <person name="Lee Y."/>
            <person name="Jeon C.O."/>
        </authorList>
    </citation>
    <scope>NUCLEOTIDE SEQUENCE [LARGE SCALE GENOMIC DNA]</scope>
    <source>
        <strain evidence="2">DSM 1231</strain>
    </source>
</reference>
<organism evidence="1 2">
    <name type="scientific">Zavarzinia compransoris</name>
    <dbReference type="NCBI Taxonomy" id="1264899"/>
    <lineage>
        <taxon>Bacteria</taxon>
        <taxon>Pseudomonadati</taxon>
        <taxon>Pseudomonadota</taxon>
        <taxon>Alphaproteobacteria</taxon>
        <taxon>Rhodospirillales</taxon>
        <taxon>Zavarziniaceae</taxon>
        <taxon>Zavarzinia</taxon>
    </lineage>
</organism>
<dbReference type="Proteomes" id="UP000246077">
    <property type="component" value="Unassembled WGS sequence"/>
</dbReference>
<comment type="caution">
    <text evidence="1">The sequence shown here is derived from an EMBL/GenBank/DDBJ whole genome shotgun (WGS) entry which is preliminary data.</text>
</comment>
<dbReference type="EMBL" id="QGLF01000001">
    <property type="protein sequence ID" value="PWR23977.1"/>
    <property type="molecule type" value="Genomic_DNA"/>
</dbReference>
<name>A0A317EA29_9PROT</name>
<protein>
    <submittedName>
        <fullName evidence="1">Uncharacterized protein</fullName>
    </submittedName>
</protein>
<gene>
    <name evidence="1" type="ORF">DKG75_05380</name>
</gene>
<dbReference type="RefSeq" id="WP_109920008.1">
    <property type="nucleotide sequence ID" value="NZ_QGLF01000001.1"/>
</dbReference>
<dbReference type="OrthoDB" id="7950117at2"/>
<evidence type="ECO:0000313" key="1">
    <source>
        <dbReference type="EMBL" id="PWR23977.1"/>
    </source>
</evidence>
<dbReference type="AlphaFoldDB" id="A0A317EA29"/>
<keyword evidence="2" id="KW-1185">Reference proteome</keyword>
<evidence type="ECO:0000313" key="2">
    <source>
        <dbReference type="Proteomes" id="UP000246077"/>
    </source>
</evidence>
<sequence>MSRRDSLSAVERRIRRIAVRYGLNLLKPQKPDPQVLRHGGYMLRDEETAKIVFGDKEYRFSASIDEIEAYLERLGAEE</sequence>
<proteinExistence type="predicted"/>
<accession>A0A317EA29</accession>